<protein>
    <submittedName>
        <fullName evidence="1">Uncharacterized protein</fullName>
    </submittedName>
</protein>
<evidence type="ECO:0000313" key="1">
    <source>
        <dbReference type="EMBL" id="JAH49344.1"/>
    </source>
</evidence>
<reference evidence="1" key="1">
    <citation type="submission" date="2014-11" db="EMBL/GenBank/DDBJ databases">
        <authorList>
            <person name="Amaro Gonzalez C."/>
        </authorList>
    </citation>
    <scope>NUCLEOTIDE SEQUENCE</scope>
</reference>
<proteinExistence type="predicted"/>
<reference evidence="1" key="2">
    <citation type="journal article" date="2015" name="Fish Shellfish Immunol.">
        <title>Early steps in the European eel (Anguilla anguilla)-Vibrio vulnificus interaction in the gills: Role of the RtxA13 toxin.</title>
        <authorList>
            <person name="Callol A."/>
            <person name="Pajuelo D."/>
            <person name="Ebbesson L."/>
            <person name="Teles M."/>
            <person name="MacKenzie S."/>
            <person name="Amaro C."/>
        </authorList>
    </citation>
    <scope>NUCLEOTIDE SEQUENCE</scope>
</reference>
<accession>A0A0E9T6P9</accession>
<name>A0A0E9T6P9_ANGAN</name>
<organism evidence="1">
    <name type="scientific">Anguilla anguilla</name>
    <name type="common">European freshwater eel</name>
    <name type="synonym">Muraena anguilla</name>
    <dbReference type="NCBI Taxonomy" id="7936"/>
    <lineage>
        <taxon>Eukaryota</taxon>
        <taxon>Metazoa</taxon>
        <taxon>Chordata</taxon>
        <taxon>Craniata</taxon>
        <taxon>Vertebrata</taxon>
        <taxon>Euteleostomi</taxon>
        <taxon>Actinopterygii</taxon>
        <taxon>Neopterygii</taxon>
        <taxon>Teleostei</taxon>
        <taxon>Anguilliformes</taxon>
        <taxon>Anguillidae</taxon>
        <taxon>Anguilla</taxon>
    </lineage>
</organism>
<sequence length="29" mass="3273">MNNIKTVNVSAKDGPYLVSILYNVIFVFI</sequence>
<dbReference type="EMBL" id="GBXM01059233">
    <property type="protein sequence ID" value="JAH49344.1"/>
    <property type="molecule type" value="Transcribed_RNA"/>
</dbReference>
<dbReference type="AlphaFoldDB" id="A0A0E9T6P9"/>